<keyword evidence="1" id="KW-0812">Transmembrane</keyword>
<gene>
    <name evidence="2" type="ORF">KLO01_18290</name>
</gene>
<proteinExistence type="predicted"/>
<feature type="transmembrane region" description="Helical" evidence="1">
    <location>
        <begin position="47"/>
        <end position="69"/>
    </location>
</feature>
<keyword evidence="1" id="KW-0472">Membrane</keyword>
<protein>
    <submittedName>
        <fullName evidence="2">Uncharacterized protein</fullName>
    </submittedName>
</protein>
<evidence type="ECO:0000256" key="1">
    <source>
        <dbReference type="SAM" id="Phobius"/>
    </source>
</evidence>
<evidence type="ECO:0000313" key="2">
    <source>
        <dbReference type="EMBL" id="GEQ13782.1"/>
    </source>
</evidence>
<reference evidence="2 3" key="1">
    <citation type="submission" date="2019-07" db="EMBL/GenBank/DDBJ databases">
        <title>Whole genome shotgun sequence of Knoellia locipacati NBRC 109775.</title>
        <authorList>
            <person name="Hosoyama A."/>
            <person name="Uohara A."/>
            <person name="Ohji S."/>
            <person name="Ichikawa N."/>
        </authorList>
    </citation>
    <scope>NUCLEOTIDE SEQUENCE [LARGE SCALE GENOMIC DNA]</scope>
    <source>
        <strain evidence="2 3">NBRC 109775</strain>
    </source>
</reference>
<dbReference type="Proteomes" id="UP000321793">
    <property type="component" value="Unassembled WGS sequence"/>
</dbReference>
<dbReference type="AlphaFoldDB" id="A0A512T0N1"/>
<feature type="transmembrane region" description="Helical" evidence="1">
    <location>
        <begin position="90"/>
        <end position="110"/>
    </location>
</feature>
<evidence type="ECO:0000313" key="3">
    <source>
        <dbReference type="Proteomes" id="UP000321793"/>
    </source>
</evidence>
<dbReference type="EMBL" id="BKBA01000008">
    <property type="protein sequence ID" value="GEQ13782.1"/>
    <property type="molecule type" value="Genomic_DNA"/>
</dbReference>
<keyword evidence="1" id="KW-1133">Transmembrane helix</keyword>
<name>A0A512T0N1_9MICO</name>
<accession>A0A512T0N1</accession>
<feature type="transmembrane region" description="Helical" evidence="1">
    <location>
        <begin position="130"/>
        <end position="150"/>
    </location>
</feature>
<feature type="transmembrane region" description="Helical" evidence="1">
    <location>
        <begin position="21"/>
        <end position="41"/>
    </location>
</feature>
<sequence length="172" mass="17635">MARKGSVRSRATAGSYQARWLVAYWVTVALTVVFLLLAITGEGVAGVARIAITLGVVAALAGTLMAVAVSRMGVSDVEFDEATSAMRVITVAWVVLVTVLVVGTVLGTGAGDRRVADAGTTASVVGVSEGATGALFGLAALFVVVGDGYTRYRVLTRDVRRAQRPQPPGSPG</sequence>
<organism evidence="2 3">
    <name type="scientific">Knoellia locipacati</name>
    <dbReference type="NCBI Taxonomy" id="882824"/>
    <lineage>
        <taxon>Bacteria</taxon>
        <taxon>Bacillati</taxon>
        <taxon>Actinomycetota</taxon>
        <taxon>Actinomycetes</taxon>
        <taxon>Micrococcales</taxon>
        <taxon>Intrasporangiaceae</taxon>
        <taxon>Knoellia</taxon>
    </lineage>
</organism>
<comment type="caution">
    <text evidence="2">The sequence shown here is derived from an EMBL/GenBank/DDBJ whole genome shotgun (WGS) entry which is preliminary data.</text>
</comment>
<dbReference type="RefSeq" id="WP_147064321.1">
    <property type="nucleotide sequence ID" value="NZ_BAABDN010000001.1"/>
</dbReference>
<keyword evidence="3" id="KW-1185">Reference proteome</keyword>